<keyword evidence="2" id="KW-1185">Reference proteome</keyword>
<comment type="caution">
    <text evidence="1">The sequence shown here is derived from an EMBL/GenBank/DDBJ whole genome shotgun (WGS) entry which is preliminary data.</text>
</comment>
<evidence type="ECO:0000313" key="1">
    <source>
        <dbReference type="EMBL" id="PGH09447.1"/>
    </source>
</evidence>
<protein>
    <submittedName>
        <fullName evidence="1">Uncharacterized protein</fullName>
    </submittedName>
</protein>
<gene>
    <name evidence="1" type="ORF">GX51_00552</name>
</gene>
<dbReference type="Proteomes" id="UP000224080">
    <property type="component" value="Unassembled WGS sequence"/>
</dbReference>
<name>A0A2B7XLK9_9EURO</name>
<organism evidence="1 2">
    <name type="scientific">Blastomyces parvus</name>
    <dbReference type="NCBI Taxonomy" id="2060905"/>
    <lineage>
        <taxon>Eukaryota</taxon>
        <taxon>Fungi</taxon>
        <taxon>Dikarya</taxon>
        <taxon>Ascomycota</taxon>
        <taxon>Pezizomycotina</taxon>
        <taxon>Eurotiomycetes</taxon>
        <taxon>Eurotiomycetidae</taxon>
        <taxon>Onygenales</taxon>
        <taxon>Ajellomycetaceae</taxon>
        <taxon>Blastomyces</taxon>
    </lineage>
</organism>
<proteinExistence type="predicted"/>
<reference evidence="1 2" key="1">
    <citation type="submission" date="2017-10" db="EMBL/GenBank/DDBJ databases">
        <title>Comparative genomics in systemic dimorphic fungi from Ajellomycetaceae.</title>
        <authorList>
            <person name="Munoz J.F."/>
            <person name="Mcewen J.G."/>
            <person name="Clay O.K."/>
            <person name="Cuomo C.A."/>
        </authorList>
    </citation>
    <scope>NUCLEOTIDE SEQUENCE [LARGE SCALE GENOMIC DNA]</scope>
    <source>
        <strain evidence="1 2">UAMH130</strain>
    </source>
</reference>
<evidence type="ECO:0000313" key="2">
    <source>
        <dbReference type="Proteomes" id="UP000224080"/>
    </source>
</evidence>
<dbReference type="AlphaFoldDB" id="A0A2B7XLK9"/>
<accession>A0A2B7XLK9</accession>
<sequence length="137" mass="15583">MVLQRPLISQSVTGIKYFRTRLRLWLSASNLPSYEKQQDGGSSKIPILLRMPEMPEEEEFGCGRFLGRARIAKEDLVPKSRLRYGQNLPPIERQGAHQSDFELTALLATFCILLFDECIEVSSFSSVERGSLPCYNL</sequence>
<dbReference type="EMBL" id="PDNC01000004">
    <property type="protein sequence ID" value="PGH09447.1"/>
    <property type="molecule type" value="Genomic_DNA"/>
</dbReference>